<evidence type="ECO:0000313" key="1">
    <source>
        <dbReference type="EMBL" id="QHX44304.1"/>
    </source>
</evidence>
<organism evidence="1 2">
    <name type="scientific">Treponema vincentii</name>
    <dbReference type="NCBI Taxonomy" id="69710"/>
    <lineage>
        <taxon>Bacteria</taxon>
        <taxon>Pseudomonadati</taxon>
        <taxon>Spirochaetota</taxon>
        <taxon>Spirochaetia</taxon>
        <taxon>Spirochaetales</taxon>
        <taxon>Treponemataceae</taxon>
        <taxon>Treponema</taxon>
    </lineage>
</organism>
<dbReference type="RefSeq" id="WP_162664579.1">
    <property type="nucleotide sequence ID" value="NZ_CP048020.1"/>
</dbReference>
<protein>
    <submittedName>
        <fullName evidence="1">Uncharacterized protein</fullName>
    </submittedName>
</protein>
<dbReference type="KEGG" id="trz:GWP43_13495"/>
<dbReference type="AlphaFoldDB" id="A0A6P1Y439"/>
<reference evidence="1 2" key="1">
    <citation type="submission" date="2020-01" db="EMBL/GenBank/DDBJ databases">
        <title>Complete genome sequence of a human oral phylogroup 1 Treponema sp. strain ATCC 700766, originally isolated from periodontitis dental plaque.</title>
        <authorList>
            <person name="Chan Y."/>
            <person name="Huo Y.-B."/>
            <person name="Yu X.-L."/>
            <person name="Zeng H."/>
            <person name="Leung W.-K."/>
            <person name="Watt R.M."/>
        </authorList>
    </citation>
    <scope>NUCLEOTIDE SEQUENCE [LARGE SCALE GENOMIC DNA]</scope>
    <source>
        <strain evidence="1 2">OMZ 804</strain>
    </source>
</reference>
<proteinExistence type="predicted"/>
<dbReference type="EMBL" id="CP048020">
    <property type="protein sequence ID" value="QHX44304.1"/>
    <property type="molecule type" value="Genomic_DNA"/>
</dbReference>
<gene>
    <name evidence="1" type="ORF">GWP43_13495</name>
</gene>
<name>A0A6P1Y439_9SPIR</name>
<sequence>MDGMIKAAKDLLDMCITTEIPDATVVRNRADETKQVMTRKWPLVSLITQAGRLDDRTARLARYRDDVTGELKQRRIRGTRIIPILIGVWAKGENEVDEVFSKIVPRIPRRWSYDNFVGRILINSEEHSDFADNVSNLYCSILEVEFQVEVAGDAELVPTFVQVSEIPDMQNP</sequence>
<dbReference type="Proteomes" id="UP000464374">
    <property type="component" value="Chromosome"/>
</dbReference>
<evidence type="ECO:0000313" key="2">
    <source>
        <dbReference type="Proteomes" id="UP000464374"/>
    </source>
</evidence>
<accession>A0A6P1Y439</accession>